<evidence type="ECO:0000313" key="2">
    <source>
        <dbReference type="Proteomes" id="UP001231189"/>
    </source>
</evidence>
<gene>
    <name evidence="1" type="ORF">QYE76_040643</name>
</gene>
<proteinExistence type="predicted"/>
<name>A0AAD8TC20_LOLMU</name>
<evidence type="ECO:0000313" key="1">
    <source>
        <dbReference type="EMBL" id="KAK1679795.1"/>
    </source>
</evidence>
<dbReference type="Proteomes" id="UP001231189">
    <property type="component" value="Unassembled WGS sequence"/>
</dbReference>
<reference evidence="1" key="1">
    <citation type="submission" date="2023-07" db="EMBL/GenBank/DDBJ databases">
        <title>A chromosome-level genome assembly of Lolium multiflorum.</title>
        <authorList>
            <person name="Chen Y."/>
            <person name="Copetti D."/>
            <person name="Kolliker R."/>
            <person name="Studer B."/>
        </authorList>
    </citation>
    <scope>NUCLEOTIDE SEQUENCE</scope>
    <source>
        <strain evidence="1">02402/16</strain>
        <tissue evidence="1">Leaf</tissue>
    </source>
</reference>
<dbReference type="AlphaFoldDB" id="A0AAD8TC20"/>
<protein>
    <submittedName>
        <fullName evidence="1">Uncharacterized protein</fullName>
    </submittedName>
</protein>
<accession>A0AAD8TC20</accession>
<keyword evidence="2" id="KW-1185">Reference proteome</keyword>
<dbReference type="EMBL" id="JAUUTY010000002">
    <property type="protein sequence ID" value="KAK1679795.1"/>
    <property type="molecule type" value="Genomic_DNA"/>
</dbReference>
<organism evidence="1 2">
    <name type="scientific">Lolium multiflorum</name>
    <name type="common">Italian ryegrass</name>
    <name type="synonym">Lolium perenne subsp. multiflorum</name>
    <dbReference type="NCBI Taxonomy" id="4521"/>
    <lineage>
        <taxon>Eukaryota</taxon>
        <taxon>Viridiplantae</taxon>
        <taxon>Streptophyta</taxon>
        <taxon>Embryophyta</taxon>
        <taxon>Tracheophyta</taxon>
        <taxon>Spermatophyta</taxon>
        <taxon>Magnoliopsida</taxon>
        <taxon>Liliopsida</taxon>
        <taxon>Poales</taxon>
        <taxon>Poaceae</taxon>
        <taxon>BOP clade</taxon>
        <taxon>Pooideae</taxon>
        <taxon>Poodae</taxon>
        <taxon>Poeae</taxon>
        <taxon>Poeae Chloroplast Group 2 (Poeae type)</taxon>
        <taxon>Loliodinae</taxon>
        <taxon>Loliinae</taxon>
        <taxon>Lolium</taxon>
    </lineage>
</organism>
<sequence length="102" mass="11794">MARSSFLIICMPREYVLFQPNAGVSNTTTGLDYNMFYAQVVSMYVAIQALGQSEVDVKTSKTVWLAFERNYGLFHPDGTLVYNVGRKKRNQRRGQKRNWMTM</sequence>
<dbReference type="Gene3D" id="3.20.20.80">
    <property type="entry name" value="Glycosidases"/>
    <property type="match status" value="1"/>
</dbReference>
<comment type="caution">
    <text evidence="1">The sequence shown here is derived from an EMBL/GenBank/DDBJ whole genome shotgun (WGS) entry which is preliminary data.</text>
</comment>